<name>A0AAN7IUW0_QUERU</name>
<keyword evidence="3" id="KW-1185">Reference proteome</keyword>
<feature type="compositionally biased region" description="Acidic residues" evidence="1">
    <location>
        <begin position="18"/>
        <end position="27"/>
    </location>
</feature>
<reference evidence="2 3" key="1">
    <citation type="journal article" date="2023" name="G3 (Bethesda)">
        <title>A haplotype-resolved chromosome-scale genome for Quercus rubra L. provides insights into the genetics of adaptive traits for red oak species.</title>
        <authorList>
            <person name="Kapoor B."/>
            <person name="Jenkins J."/>
            <person name="Schmutz J."/>
            <person name="Zhebentyayeva T."/>
            <person name="Kuelheim C."/>
            <person name="Coggeshall M."/>
            <person name="Heim C."/>
            <person name="Lasky J.R."/>
            <person name="Leites L."/>
            <person name="Islam-Faridi N."/>
            <person name="Romero-Severson J."/>
            <person name="DeLeo V.L."/>
            <person name="Lucas S.M."/>
            <person name="Lazic D."/>
            <person name="Gailing O."/>
            <person name="Carlson J."/>
            <person name="Staton M."/>
        </authorList>
    </citation>
    <scope>NUCLEOTIDE SEQUENCE [LARGE SCALE GENOMIC DNA]</scope>
    <source>
        <strain evidence="2">Pseudo-F2</strain>
    </source>
</reference>
<proteinExistence type="predicted"/>
<evidence type="ECO:0000256" key="1">
    <source>
        <dbReference type="SAM" id="MobiDB-lite"/>
    </source>
</evidence>
<evidence type="ECO:0000313" key="3">
    <source>
        <dbReference type="Proteomes" id="UP001324115"/>
    </source>
</evidence>
<protein>
    <submittedName>
        <fullName evidence="2">Uncharacterized protein</fullName>
    </submittedName>
</protein>
<feature type="compositionally biased region" description="Polar residues" evidence="1">
    <location>
        <begin position="1"/>
        <end position="14"/>
    </location>
</feature>
<sequence>MDSKNGTVDVSSSLFFEDTADSETDAADPDKIHADVGAAYDDQDAESCSYDTRDNTLGFTKAVDCDDQDSGDSIGIDGDDHQELSTSSCKMRFSDVTSRCLSKKKGEEETKVDKIDVDEMEDRVFWETCMEVGYP</sequence>
<dbReference type="Proteomes" id="UP001324115">
    <property type="component" value="Unassembled WGS sequence"/>
</dbReference>
<dbReference type="EMBL" id="JAXUIC010000006">
    <property type="protein sequence ID" value="KAK4586916.1"/>
    <property type="molecule type" value="Genomic_DNA"/>
</dbReference>
<feature type="region of interest" description="Disordered" evidence="1">
    <location>
        <begin position="1"/>
        <end position="31"/>
    </location>
</feature>
<accession>A0AAN7IUW0</accession>
<dbReference type="PANTHER" id="PTHR35726">
    <property type="entry name" value="GLUTAMIC ACID-RICH PROTEIN-LIKE"/>
    <property type="match status" value="1"/>
</dbReference>
<organism evidence="2 3">
    <name type="scientific">Quercus rubra</name>
    <name type="common">Northern red oak</name>
    <name type="synonym">Quercus borealis</name>
    <dbReference type="NCBI Taxonomy" id="3512"/>
    <lineage>
        <taxon>Eukaryota</taxon>
        <taxon>Viridiplantae</taxon>
        <taxon>Streptophyta</taxon>
        <taxon>Embryophyta</taxon>
        <taxon>Tracheophyta</taxon>
        <taxon>Spermatophyta</taxon>
        <taxon>Magnoliopsida</taxon>
        <taxon>eudicotyledons</taxon>
        <taxon>Gunneridae</taxon>
        <taxon>Pentapetalae</taxon>
        <taxon>rosids</taxon>
        <taxon>fabids</taxon>
        <taxon>Fagales</taxon>
        <taxon>Fagaceae</taxon>
        <taxon>Quercus</taxon>
    </lineage>
</organism>
<evidence type="ECO:0000313" key="2">
    <source>
        <dbReference type="EMBL" id="KAK4586916.1"/>
    </source>
</evidence>
<dbReference type="PANTHER" id="PTHR35726:SF5">
    <property type="match status" value="1"/>
</dbReference>
<gene>
    <name evidence="2" type="ORF">RGQ29_023882</name>
</gene>
<comment type="caution">
    <text evidence="2">The sequence shown here is derived from an EMBL/GenBank/DDBJ whole genome shotgun (WGS) entry which is preliminary data.</text>
</comment>
<dbReference type="AlphaFoldDB" id="A0AAN7IUW0"/>